<dbReference type="PROSITE" id="PS50082">
    <property type="entry name" value="WD_REPEATS_2"/>
    <property type="match status" value="1"/>
</dbReference>
<accession>A0AAN8EQH4</accession>
<dbReference type="InterPro" id="IPR001680">
    <property type="entry name" value="WD40_rpt"/>
</dbReference>
<dbReference type="Proteomes" id="UP001316803">
    <property type="component" value="Unassembled WGS sequence"/>
</dbReference>
<keyword evidence="6" id="KW-1185">Reference proteome</keyword>
<dbReference type="GO" id="GO:1905786">
    <property type="term" value="P:positive regulation of anaphase-promoting complex-dependent catabolic process"/>
    <property type="evidence" value="ECO:0007669"/>
    <property type="project" value="TreeGrafter"/>
</dbReference>
<dbReference type="InterPro" id="IPR015943">
    <property type="entry name" value="WD40/YVTN_repeat-like_dom_sf"/>
</dbReference>
<proteinExistence type="predicted"/>
<dbReference type="EMBL" id="JAKLMC020000001">
    <property type="protein sequence ID" value="KAK5958660.1"/>
    <property type="molecule type" value="Genomic_DNA"/>
</dbReference>
<evidence type="ECO:0000256" key="2">
    <source>
        <dbReference type="ARBA" id="ARBA00022737"/>
    </source>
</evidence>
<dbReference type="Gene3D" id="2.130.10.10">
    <property type="entry name" value="YVTN repeat-like/Quinoprotein amine dehydrogenase"/>
    <property type="match status" value="2"/>
</dbReference>
<dbReference type="InterPro" id="IPR036322">
    <property type="entry name" value="WD40_repeat_dom_sf"/>
</dbReference>
<feature type="repeat" description="WD" evidence="3">
    <location>
        <begin position="270"/>
        <end position="304"/>
    </location>
</feature>
<dbReference type="GO" id="GO:0010997">
    <property type="term" value="F:anaphase-promoting complex binding"/>
    <property type="evidence" value="ECO:0007669"/>
    <property type="project" value="InterPro"/>
</dbReference>
<dbReference type="GO" id="GO:1990757">
    <property type="term" value="F:ubiquitin ligase activator activity"/>
    <property type="evidence" value="ECO:0007669"/>
    <property type="project" value="TreeGrafter"/>
</dbReference>
<dbReference type="PROSITE" id="PS50294">
    <property type="entry name" value="WD_REPEATS_REGION"/>
    <property type="match status" value="1"/>
</dbReference>
<feature type="compositionally biased region" description="Basic and acidic residues" evidence="4">
    <location>
        <begin position="75"/>
        <end position="90"/>
    </location>
</feature>
<dbReference type="SMART" id="SM00320">
    <property type="entry name" value="WD40"/>
    <property type="match status" value="3"/>
</dbReference>
<feature type="compositionally biased region" description="Low complexity" evidence="4">
    <location>
        <begin position="409"/>
        <end position="420"/>
    </location>
</feature>
<feature type="region of interest" description="Disordered" evidence="4">
    <location>
        <begin position="379"/>
        <end position="421"/>
    </location>
</feature>
<name>A0AAN8EQH4_9EURO</name>
<comment type="caution">
    <text evidence="5">The sequence shown here is derived from an EMBL/GenBank/DDBJ whole genome shotgun (WGS) entry which is preliminary data.</text>
</comment>
<evidence type="ECO:0008006" key="7">
    <source>
        <dbReference type="Google" id="ProtNLM"/>
    </source>
</evidence>
<feature type="compositionally biased region" description="Polar residues" evidence="4">
    <location>
        <begin position="91"/>
        <end position="101"/>
    </location>
</feature>
<keyword evidence="2" id="KW-0677">Repeat</keyword>
<keyword evidence="1 3" id="KW-0853">WD repeat</keyword>
<gene>
    <name evidence="5" type="ORF">OHC33_000503</name>
</gene>
<dbReference type="AlphaFoldDB" id="A0AAN8EQH4"/>
<dbReference type="PANTHER" id="PTHR19918">
    <property type="entry name" value="CELL DIVISION CYCLE 20 CDC20 FIZZY -RELATED"/>
    <property type="match status" value="1"/>
</dbReference>
<dbReference type="SUPFAM" id="SSF50978">
    <property type="entry name" value="WD40 repeat-like"/>
    <property type="match status" value="1"/>
</dbReference>
<evidence type="ECO:0000256" key="1">
    <source>
        <dbReference type="ARBA" id="ARBA00022574"/>
    </source>
</evidence>
<evidence type="ECO:0000256" key="4">
    <source>
        <dbReference type="SAM" id="MobiDB-lite"/>
    </source>
</evidence>
<evidence type="ECO:0000313" key="5">
    <source>
        <dbReference type="EMBL" id="KAK5958660.1"/>
    </source>
</evidence>
<sequence>MGGIWSVGGRVGAVPQQIHGIDSGTGETLASGSNAPMINAAFLEHDNQDTKVKAHEARLALAMDIDQAQRGGRRSSFDWKDNAWSREHTSPTRVRTRSQPSIKPEKAVPSVAFRVLDAPRLKDDFYCSVLAYCYTCRTLAVALTHRVYLWTEAHGVRYPPLAPARAANYVTSLAFSSIAGGKSILAVARNSGHVALWSLFEQKTRFELPHPWAACSVAWRPTVSYRQTPGRSDIVACEDLLVGDDSGCLYYYSVHWPDFAAGHAVLLTKLDAHSQNICGLAWSPDGKTFTSGGNDNSAVLFDTEAVLKGLQAVKRRADIDTDEIYGSGTSDVVGQYLTPPQSPERVLAISRVPSQPYITGQHPMIEHFGMLDPVVSTFNVLTPPQSPERTDRRGRSPERLPRSFNRAVSQPPSSGAQSQQNLENQLANPGIDGRQSMHKKSFYHSAAVKAIAYAPWQPTLLATGGGSNDRQIHFHHTESGSTLAVINVFAQVSSLAWSSTSREIVATFGYAQPEHDIRIAVFAWPSCECVVSIPWERKANGEIGRALWAIPYPGGPNDAAADAQEEEANIGFQA</sequence>
<dbReference type="GO" id="GO:0031145">
    <property type="term" value="P:anaphase-promoting complex-dependent catabolic process"/>
    <property type="evidence" value="ECO:0007669"/>
    <property type="project" value="TreeGrafter"/>
</dbReference>
<dbReference type="PANTHER" id="PTHR19918:SF5">
    <property type="entry name" value="MEIOSIS-SPECIFIC APC_C ACTIVATOR PROTEIN AMA1"/>
    <property type="match status" value="1"/>
</dbReference>
<evidence type="ECO:0000256" key="3">
    <source>
        <dbReference type="PROSITE-ProRule" id="PRU00221"/>
    </source>
</evidence>
<feature type="region of interest" description="Disordered" evidence="4">
    <location>
        <begin position="73"/>
        <end position="101"/>
    </location>
</feature>
<dbReference type="GO" id="GO:0005680">
    <property type="term" value="C:anaphase-promoting complex"/>
    <property type="evidence" value="ECO:0007669"/>
    <property type="project" value="TreeGrafter"/>
</dbReference>
<reference evidence="5 6" key="1">
    <citation type="submission" date="2022-12" db="EMBL/GenBank/DDBJ databases">
        <title>Genomic features and morphological characterization of a novel Knufia sp. strain isolated from spacecraft assembly facility.</title>
        <authorList>
            <person name="Teixeira M."/>
            <person name="Chander A.M."/>
            <person name="Stajich J.E."/>
            <person name="Venkateswaran K."/>
        </authorList>
    </citation>
    <scope>NUCLEOTIDE SEQUENCE [LARGE SCALE GENOMIC DNA]</scope>
    <source>
        <strain evidence="5 6">FJI-L2-BK-P2</strain>
    </source>
</reference>
<feature type="compositionally biased region" description="Basic and acidic residues" evidence="4">
    <location>
        <begin position="388"/>
        <end position="401"/>
    </location>
</feature>
<organism evidence="5 6">
    <name type="scientific">Knufia fluminis</name>
    <dbReference type="NCBI Taxonomy" id="191047"/>
    <lineage>
        <taxon>Eukaryota</taxon>
        <taxon>Fungi</taxon>
        <taxon>Dikarya</taxon>
        <taxon>Ascomycota</taxon>
        <taxon>Pezizomycotina</taxon>
        <taxon>Eurotiomycetes</taxon>
        <taxon>Chaetothyriomycetidae</taxon>
        <taxon>Chaetothyriales</taxon>
        <taxon>Trichomeriaceae</taxon>
        <taxon>Knufia</taxon>
    </lineage>
</organism>
<evidence type="ECO:0000313" key="6">
    <source>
        <dbReference type="Proteomes" id="UP001316803"/>
    </source>
</evidence>
<dbReference type="Pfam" id="PF00400">
    <property type="entry name" value="WD40"/>
    <property type="match status" value="1"/>
</dbReference>
<protein>
    <recommendedName>
        <fullName evidence="7">WD40 repeat-like protein</fullName>
    </recommendedName>
</protein>
<dbReference type="InterPro" id="IPR033010">
    <property type="entry name" value="Cdc20/Fizzy"/>
</dbReference>